<dbReference type="InterPro" id="IPR013785">
    <property type="entry name" value="Aldolase_TIM"/>
</dbReference>
<evidence type="ECO:0000256" key="4">
    <source>
        <dbReference type="ARBA" id="ARBA00022605"/>
    </source>
</evidence>
<gene>
    <name evidence="10" type="ORF">EBQ10_01535</name>
</gene>
<dbReference type="SUPFAM" id="SSF51366">
    <property type="entry name" value="Ribulose-phoshate binding barrel"/>
    <property type="match status" value="1"/>
</dbReference>
<evidence type="ECO:0000256" key="6">
    <source>
        <dbReference type="ARBA" id="ARBA00022822"/>
    </source>
</evidence>
<sequence>MTVLEDIIAGVRVDLARREAAISLDDLKEKAAKVPSALDAVSILRPSDHRSVQVIAEVGAHPDEELPASLDPAELAGLYEDGGAAAIAVPTNASLGGSLADLDAVRAQVDIPLLRKDFIVTPYQIWEARAHGADLVFVIVAALEDTVLTSLIERVHSLGMTALVEVRNRPEALRALDAGAQVIGIANDAKTADNMRTFDEVADVIPASVIRVAESGVTSPQDMLSYARVGADAVLIGEILVTSADPLQTLRDMVAAGQHPSIVSM</sequence>
<dbReference type="PANTHER" id="PTHR22854:SF2">
    <property type="entry name" value="INDOLE-3-GLYCEROL-PHOSPHATE SYNTHASE"/>
    <property type="match status" value="1"/>
</dbReference>
<evidence type="ECO:0000256" key="7">
    <source>
        <dbReference type="ARBA" id="ARBA00023141"/>
    </source>
</evidence>
<dbReference type="CDD" id="cd00331">
    <property type="entry name" value="IGPS"/>
    <property type="match status" value="1"/>
</dbReference>
<feature type="domain" description="Indole-3-glycerol phosphate synthase" evidence="9">
    <location>
        <begin position="4"/>
        <end position="252"/>
    </location>
</feature>
<dbReference type="Proteomes" id="UP000275951">
    <property type="component" value="Chromosome"/>
</dbReference>
<evidence type="ECO:0000256" key="3">
    <source>
        <dbReference type="ARBA" id="ARBA00012362"/>
    </source>
</evidence>
<keyword evidence="7" id="KW-0057">Aromatic amino acid biosynthesis</keyword>
<comment type="pathway">
    <text evidence="2">Amino-acid biosynthesis; L-tryptophan biosynthesis; L-tryptophan from chorismate: step 4/5.</text>
</comment>
<dbReference type="Gene3D" id="3.20.20.70">
    <property type="entry name" value="Aldolase class I"/>
    <property type="match status" value="1"/>
</dbReference>
<dbReference type="RefSeq" id="WP_108725810.1">
    <property type="nucleotide sequence ID" value="NZ_CP029001.1"/>
</dbReference>
<evidence type="ECO:0000256" key="1">
    <source>
        <dbReference type="ARBA" id="ARBA00001633"/>
    </source>
</evidence>
<evidence type="ECO:0000256" key="5">
    <source>
        <dbReference type="ARBA" id="ARBA00022793"/>
    </source>
</evidence>
<keyword evidence="4" id="KW-0028">Amino-acid biosynthesis</keyword>
<proteinExistence type="predicted"/>
<dbReference type="AlphaFoldDB" id="A0A3S9QJF3"/>
<dbReference type="UniPathway" id="UPA00035">
    <property type="reaction ID" value="UER00043"/>
</dbReference>
<dbReference type="PANTHER" id="PTHR22854">
    <property type="entry name" value="TRYPTOPHAN BIOSYNTHESIS PROTEIN"/>
    <property type="match status" value="1"/>
</dbReference>
<evidence type="ECO:0000313" key="11">
    <source>
        <dbReference type="Proteomes" id="UP000275951"/>
    </source>
</evidence>
<reference evidence="10 11" key="1">
    <citation type="submission" date="2018-11" db="EMBL/GenBank/DDBJ databases">
        <title>Multidrug-resistant genes are associated with an 42-kb island TGI1 carrying a complex class 1 integron in a Trueperella pyogenes.</title>
        <authorList>
            <person name="Dong W."/>
        </authorList>
    </citation>
    <scope>NUCLEOTIDE SEQUENCE [LARGE SCALE GENOMIC DNA]</scope>
    <source>
        <strain evidence="10 11">TP4</strain>
    </source>
</reference>
<comment type="catalytic activity">
    <reaction evidence="1">
        <text>1-(2-carboxyphenylamino)-1-deoxy-D-ribulose 5-phosphate + H(+) = (1S,2R)-1-C-(indol-3-yl)glycerol 3-phosphate + CO2 + H2O</text>
        <dbReference type="Rhea" id="RHEA:23476"/>
        <dbReference type="ChEBI" id="CHEBI:15377"/>
        <dbReference type="ChEBI" id="CHEBI:15378"/>
        <dbReference type="ChEBI" id="CHEBI:16526"/>
        <dbReference type="ChEBI" id="CHEBI:58613"/>
        <dbReference type="ChEBI" id="CHEBI:58866"/>
        <dbReference type="EC" id="4.1.1.48"/>
    </reaction>
</comment>
<evidence type="ECO:0000259" key="9">
    <source>
        <dbReference type="Pfam" id="PF00218"/>
    </source>
</evidence>
<evidence type="ECO:0000256" key="8">
    <source>
        <dbReference type="ARBA" id="ARBA00023239"/>
    </source>
</evidence>
<dbReference type="GO" id="GO:0000162">
    <property type="term" value="P:L-tryptophan biosynthetic process"/>
    <property type="evidence" value="ECO:0007669"/>
    <property type="project" value="UniProtKB-UniPathway"/>
</dbReference>
<name>A0A3S9QJF3_9ACTO</name>
<dbReference type="InterPro" id="IPR011060">
    <property type="entry name" value="RibuloseP-bd_barrel"/>
</dbReference>
<keyword evidence="5" id="KW-0210">Decarboxylase</keyword>
<evidence type="ECO:0000313" key="10">
    <source>
        <dbReference type="EMBL" id="AZR06104.1"/>
    </source>
</evidence>
<dbReference type="EMBL" id="CP033905">
    <property type="protein sequence ID" value="AZR06104.1"/>
    <property type="molecule type" value="Genomic_DNA"/>
</dbReference>
<protein>
    <recommendedName>
        <fullName evidence="3">indole-3-glycerol-phosphate synthase</fullName>
        <ecNumber evidence="3">4.1.1.48</ecNumber>
    </recommendedName>
</protein>
<keyword evidence="8" id="KW-0456">Lyase</keyword>
<dbReference type="GO" id="GO:0004640">
    <property type="term" value="F:phosphoribosylanthranilate isomerase activity"/>
    <property type="evidence" value="ECO:0007669"/>
    <property type="project" value="TreeGrafter"/>
</dbReference>
<dbReference type="GO" id="GO:0004425">
    <property type="term" value="F:indole-3-glycerol-phosphate synthase activity"/>
    <property type="evidence" value="ECO:0007669"/>
    <property type="project" value="UniProtKB-EC"/>
</dbReference>
<dbReference type="InterPro" id="IPR045186">
    <property type="entry name" value="Indole-3-glycerol_P_synth"/>
</dbReference>
<dbReference type="EC" id="4.1.1.48" evidence="3"/>
<organism evidence="10 11">
    <name type="scientific">Trueperella pyogenes</name>
    <dbReference type="NCBI Taxonomy" id="1661"/>
    <lineage>
        <taxon>Bacteria</taxon>
        <taxon>Bacillati</taxon>
        <taxon>Actinomycetota</taxon>
        <taxon>Actinomycetes</taxon>
        <taxon>Actinomycetales</taxon>
        <taxon>Actinomycetaceae</taxon>
        <taxon>Trueperella</taxon>
    </lineage>
</organism>
<dbReference type="InterPro" id="IPR013798">
    <property type="entry name" value="Indole-3-glycerol_P_synth_dom"/>
</dbReference>
<accession>A0A3S9QJF3</accession>
<evidence type="ECO:0000256" key="2">
    <source>
        <dbReference type="ARBA" id="ARBA00004696"/>
    </source>
</evidence>
<keyword evidence="6" id="KW-0822">Tryptophan biosynthesis</keyword>
<dbReference type="Pfam" id="PF00218">
    <property type="entry name" value="IGPS"/>
    <property type="match status" value="1"/>
</dbReference>